<dbReference type="Gene3D" id="1.10.10.60">
    <property type="entry name" value="Homeodomain-like"/>
    <property type="match status" value="1"/>
</dbReference>
<dbReference type="Proteomes" id="UP000279911">
    <property type="component" value="Unassembled WGS sequence"/>
</dbReference>
<dbReference type="PRINTS" id="PR00455">
    <property type="entry name" value="HTHTETR"/>
</dbReference>
<dbReference type="InterPro" id="IPR009057">
    <property type="entry name" value="Homeodomain-like_sf"/>
</dbReference>
<gene>
    <name evidence="5" type="ORF">EJA10_16275</name>
</gene>
<proteinExistence type="predicted"/>
<dbReference type="Gene3D" id="1.10.357.10">
    <property type="entry name" value="Tetracycline Repressor, domain 2"/>
    <property type="match status" value="1"/>
</dbReference>
<dbReference type="InterPro" id="IPR036271">
    <property type="entry name" value="Tet_transcr_reg_TetR-rel_C_sf"/>
</dbReference>
<evidence type="ECO:0000313" key="5">
    <source>
        <dbReference type="EMBL" id="RSD25939.1"/>
    </source>
</evidence>
<evidence type="ECO:0000256" key="2">
    <source>
        <dbReference type="ARBA" id="ARBA00023125"/>
    </source>
</evidence>
<dbReference type="InterPro" id="IPR023772">
    <property type="entry name" value="DNA-bd_HTH_TetR-type_CS"/>
</dbReference>
<evidence type="ECO:0000256" key="3">
    <source>
        <dbReference type="PROSITE-ProRule" id="PRU00335"/>
    </source>
</evidence>
<dbReference type="GO" id="GO:0003677">
    <property type="term" value="F:DNA binding"/>
    <property type="evidence" value="ECO:0007669"/>
    <property type="project" value="UniProtKB-UniRule"/>
</dbReference>
<protein>
    <submittedName>
        <fullName evidence="5">TetR/AcrR family transcriptional regulator</fullName>
    </submittedName>
</protein>
<reference evidence="6" key="1">
    <citation type="submission" date="2018-12" db="EMBL/GenBank/DDBJ databases">
        <title>Bacillus chawlae sp. nov., Bacillus glennii sp. nov., and Bacillus saganii sp. nov. Isolated from the Vehicle Assembly Building at Kennedy Space Center where the Viking Spacecraft were Assembled.</title>
        <authorList>
            <person name="Seuylemezian A."/>
            <person name="Vaishampayan P."/>
        </authorList>
    </citation>
    <scope>NUCLEOTIDE SEQUENCE [LARGE SCALE GENOMIC DNA]</scope>
    <source>
        <strain evidence="6">DSM 13966</strain>
    </source>
</reference>
<dbReference type="RefSeq" id="WP_125481085.1">
    <property type="nucleotide sequence ID" value="NZ_RSFW01000018.1"/>
</dbReference>
<sequence length="208" mass="24616">MSSKFLSLNPEKQERIMNAALKEFAQKGYGNASTNEIVKSAGISKGLLFHYFKNKKELYLFLYNHFVDVLKEEFFNELDFTERDFFQRMKNLMILKSRLMVRHPEVFDFMMAATMETSEEVKEDLNNANAEMMQSSFGRLFENIDLEKFKEGTDIQRTINIIMWTLEGFSNKEVQKAKKHNNGLHDFDEAFEEAEVYIDMLRKAFYKE</sequence>
<evidence type="ECO:0000313" key="6">
    <source>
        <dbReference type="Proteomes" id="UP000279911"/>
    </source>
</evidence>
<name>A0A3R9KTR3_9BACI</name>
<evidence type="ECO:0000259" key="4">
    <source>
        <dbReference type="PROSITE" id="PS50977"/>
    </source>
</evidence>
<dbReference type="PROSITE" id="PS50977">
    <property type="entry name" value="HTH_TETR_2"/>
    <property type="match status" value="1"/>
</dbReference>
<comment type="caution">
    <text evidence="5">The sequence shown here is derived from an EMBL/GenBank/DDBJ whole genome shotgun (WGS) entry which is preliminary data.</text>
</comment>
<dbReference type="PANTHER" id="PTHR43479:SF11">
    <property type="entry name" value="ACREF_ENVCD OPERON REPRESSOR-RELATED"/>
    <property type="match status" value="1"/>
</dbReference>
<keyword evidence="2 3" id="KW-0238">DNA-binding</keyword>
<dbReference type="InterPro" id="IPR050624">
    <property type="entry name" value="HTH-type_Tx_Regulator"/>
</dbReference>
<dbReference type="EMBL" id="RSFW01000018">
    <property type="protein sequence ID" value="RSD25939.1"/>
    <property type="molecule type" value="Genomic_DNA"/>
</dbReference>
<dbReference type="OrthoDB" id="9780939at2"/>
<dbReference type="Pfam" id="PF00440">
    <property type="entry name" value="TetR_N"/>
    <property type="match status" value="1"/>
</dbReference>
<dbReference type="SUPFAM" id="SSF46689">
    <property type="entry name" value="Homeodomain-like"/>
    <property type="match status" value="1"/>
</dbReference>
<dbReference type="InterPro" id="IPR001647">
    <property type="entry name" value="HTH_TetR"/>
</dbReference>
<dbReference type="SUPFAM" id="SSF48498">
    <property type="entry name" value="Tetracyclin repressor-like, C-terminal domain"/>
    <property type="match status" value="1"/>
</dbReference>
<accession>A0A3R9KTR3</accession>
<feature type="domain" description="HTH tetR-type" evidence="4">
    <location>
        <begin position="10"/>
        <end position="70"/>
    </location>
</feature>
<evidence type="ECO:0000256" key="1">
    <source>
        <dbReference type="ARBA" id="ARBA00022491"/>
    </source>
</evidence>
<dbReference type="PANTHER" id="PTHR43479">
    <property type="entry name" value="ACREF/ENVCD OPERON REPRESSOR-RELATED"/>
    <property type="match status" value="1"/>
</dbReference>
<organism evidence="5 6">
    <name type="scientific">Mesobacillus subterraneus</name>
    <dbReference type="NCBI Taxonomy" id="285983"/>
    <lineage>
        <taxon>Bacteria</taxon>
        <taxon>Bacillati</taxon>
        <taxon>Bacillota</taxon>
        <taxon>Bacilli</taxon>
        <taxon>Bacillales</taxon>
        <taxon>Bacillaceae</taxon>
        <taxon>Mesobacillus</taxon>
    </lineage>
</organism>
<dbReference type="AlphaFoldDB" id="A0A3R9KTR3"/>
<keyword evidence="1" id="KW-0678">Repressor</keyword>
<dbReference type="PROSITE" id="PS01081">
    <property type="entry name" value="HTH_TETR_1"/>
    <property type="match status" value="1"/>
</dbReference>
<feature type="DNA-binding region" description="H-T-H motif" evidence="3">
    <location>
        <begin position="33"/>
        <end position="52"/>
    </location>
</feature>